<reference evidence="2" key="2">
    <citation type="submission" date="2020-11" db="EMBL/GenBank/DDBJ databases">
        <authorList>
            <person name="McCartney M.A."/>
            <person name="Auch B."/>
            <person name="Kono T."/>
            <person name="Mallez S."/>
            <person name="Becker A."/>
            <person name="Gohl D.M."/>
            <person name="Silverstein K.A.T."/>
            <person name="Koren S."/>
            <person name="Bechman K.B."/>
            <person name="Herman A."/>
            <person name="Abrahante J.E."/>
            <person name="Garbe J."/>
        </authorList>
    </citation>
    <scope>NUCLEOTIDE SEQUENCE</scope>
    <source>
        <strain evidence="2">Duluth1</strain>
        <tissue evidence="2">Whole animal</tissue>
    </source>
</reference>
<evidence type="ECO:0000313" key="2">
    <source>
        <dbReference type="EMBL" id="KAH3875334.1"/>
    </source>
</evidence>
<dbReference type="InterPro" id="IPR027417">
    <property type="entry name" value="P-loop_NTPase"/>
</dbReference>
<name>A0A9D4MGM1_DREPO</name>
<dbReference type="Gene3D" id="3.40.50.300">
    <property type="entry name" value="P-loop containing nucleotide triphosphate hydrolases"/>
    <property type="match status" value="1"/>
</dbReference>
<sequence>MPLSRLNPSNDSTTLEEMYATPILYRTDKNKWRSQGQYEQEGRTIIHSYKDMFGATCKNGVRIFVQGEAGSGKTTFVAKLVLDWCKGFQSTIKTNEAETDLEDLETLQMFPFVFLVTLRDSIGEREIPKMIKQQVTDIIYSDFKREKAYALVQQIMEKEICLVVQDGLDEWNDVQIKLGQPLMLSSHTSCFVLTTTRPWKMADESIKDSDVGDLIMLEGVQDPYKLCAKVIGKYKDGDITSHLCDFESYLRSSNVNNDMMLKPMLLNLFVLAWIEDNPLKGSSCEIYSVLLDTLLIKTGKVGTGKQDNGYQWPPVKCFARTRYLKPNIEIINTLSLLAFRQLFSLVKEFRIVFVDKDMKKYKISKDIKKFALRCGILVERKCPTLTYASSTFSFVHKSVQEFLAAYFIACSQHAIDVFIPWLIEKGHYNIDDMFNIFKFLCGLNIEAANKLSCLLDGLEGTWYLMKFQKTLMDGCREALANDVDETKIKLKLSSINYWHQFYYVDYIPFNCVVKVNLSNIRSLTIIDSCLKSGELYLHSQYIKDVLISSAHCLENLKLTFTVDCAATRLIDWYKNSANFRITDNFKTLKTIRIDCVIVSFSKLLFPDDATIEMQNDIEMIFPGSNSHATGIKDIIVPCTIEEITLQNVTISSTWLRHLLMKLASFDHAVTCRLRGCIIATSSAFSDKPCNDNHTSDGDSCESNSIQRDRNNLTFVCSPDCEGLYEALTGLKIKNLELFRISRYDLFANILHTIAELESLKIAFFTFINDSEPLDFNFNACNKKTIEFIALSPVELRNLLGKFSECDHPLECRLHCGVDEDRLREYDDIMRDLHLLQFPGVTLISCSLCEECFYCEYDDYGDRDNSIHDSQFKFHNAFYIRIELQCKGN</sequence>
<evidence type="ECO:0000259" key="1">
    <source>
        <dbReference type="PROSITE" id="PS50837"/>
    </source>
</evidence>
<accession>A0A9D4MGM1</accession>
<dbReference type="InterPro" id="IPR007111">
    <property type="entry name" value="NACHT_NTPase"/>
</dbReference>
<dbReference type="Pfam" id="PF05729">
    <property type="entry name" value="NACHT"/>
    <property type="match status" value="1"/>
</dbReference>
<dbReference type="PANTHER" id="PTHR46312:SF2">
    <property type="entry name" value="NUCLEOTIDE-BINDING OLIGOMERIZATION DOMAIN-CONTAINING PROTEIN 2-LIKE"/>
    <property type="match status" value="1"/>
</dbReference>
<evidence type="ECO:0000313" key="3">
    <source>
        <dbReference type="Proteomes" id="UP000828390"/>
    </source>
</evidence>
<dbReference type="AlphaFoldDB" id="A0A9D4MGM1"/>
<organism evidence="2 3">
    <name type="scientific">Dreissena polymorpha</name>
    <name type="common">Zebra mussel</name>
    <name type="synonym">Mytilus polymorpha</name>
    <dbReference type="NCBI Taxonomy" id="45954"/>
    <lineage>
        <taxon>Eukaryota</taxon>
        <taxon>Metazoa</taxon>
        <taxon>Spiralia</taxon>
        <taxon>Lophotrochozoa</taxon>
        <taxon>Mollusca</taxon>
        <taxon>Bivalvia</taxon>
        <taxon>Autobranchia</taxon>
        <taxon>Heteroconchia</taxon>
        <taxon>Euheterodonta</taxon>
        <taxon>Imparidentia</taxon>
        <taxon>Neoheterodontei</taxon>
        <taxon>Myida</taxon>
        <taxon>Dreissenoidea</taxon>
        <taxon>Dreissenidae</taxon>
        <taxon>Dreissena</taxon>
    </lineage>
</organism>
<proteinExistence type="predicted"/>
<protein>
    <recommendedName>
        <fullName evidence="1">NACHT domain-containing protein</fullName>
    </recommendedName>
</protein>
<dbReference type="PROSITE" id="PS50837">
    <property type="entry name" value="NACHT"/>
    <property type="match status" value="1"/>
</dbReference>
<dbReference type="PANTHER" id="PTHR46312">
    <property type="entry name" value="NACHT DOMAIN-CONTAINING PROTEIN"/>
    <property type="match status" value="1"/>
</dbReference>
<gene>
    <name evidence="2" type="ORF">DPMN_038597</name>
</gene>
<comment type="caution">
    <text evidence="2">The sequence shown here is derived from an EMBL/GenBank/DDBJ whole genome shotgun (WGS) entry which is preliminary data.</text>
</comment>
<reference evidence="2" key="1">
    <citation type="journal article" date="2019" name="bioRxiv">
        <title>The Genome of the Zebra Mussel, Dreissena polymorpha: A Resource for Invasive Species Research.</title>
        <authorList>
            <person name="McCartney M.A."/>
            <person name="Auch B."/>
            <person name="Kono T."/>
            <person name="Mallez S."/>
            <person name="Zhang Y."/>
            <person name="Obille A."/>
            <person name="Becker A."/>
            <person name="Abrahante J.E."/>
            <person name="Garbe J."/>
            <person name="Badalamenti J.P."/>
            <person name="Herman A."/>
            <person name="Mangelson H."/>
            <person name="Liachko I."/>
            <person name="Sullivan S."/>
            <person name="Sone E.D."/>
            <person name="Koren S."/>
            <person name="Silverstein K.A.T."/>
            <person name="Beckman K.B."/>
            <person name="Gohl D.M."/>
        </authorList>
    </citation>
    <scope>NUCLEOTIDE SEQUENCE</scope>
    <source>
        <strain evidence="2">Duluth1</strain>
        <tissue evidence="2">Whole animal</tissue>
    </source>
</reference>
<keyword evidence="3" id="KW-1185">Reference proteome</keyword>
<dbReference type="SUPFAM" id="SSF52540">
    <property type="entry name" value="P-loop containing nucleoside triphosphate hydrolases"/>
    <property type="match status" value="1"/>
</dbReference>
<feature type="domain" description="NACHT" evidence="1">
    <location>
        <begin position="61"/>
        <end position="170"/>
    </location>
</feature>
<dbReference type="Proteomes" id="UP000828390">
    <property type="component" value="Unassembled WGS sequence"/>
</dbReference>
<dbReference type="EMBL" id="JAIWYP010000002">
    <property type="protein sequence ID" value="KAH3875334.1"/>
    <property type="molecule type" value="Genomic_DNA"/>
</dbReference>